<comment type="caution">
    <text evidence="1">The sequence shown here is derived from an EMBL/GenBank/DDBJ whole genome shotgun (WGS) entry which is preliminary data.</text>
</comment>
<sequence>MMKSLAKLEAFKLDKKQMNVLGGKGYMCADNQREFYCMTDWGHGYDIDNGAAVCGWDNLEAQDRLRDVYRDQGVGKDYKHIFCY</sequence>
<evidence type="ECO:0000313" key="2">
    <source>
        <dbReference type="Proteomes" id="UP000027661"/>
    </source>
</evidence>
<protein>
    <submittedName>
        <fullName evidence="1">Uncharacterized protein</fullName>
    </submittedName>
</protein>
<dbReference type="AlphaFoldDB" id="A0A069SP44"/>
<dbReference type="Proteomes" id="UP000027661">
    <property type="component" value="Unassembled WGS sequence"/>
</dbReference>
<dbReference type="RefSeq" id="WP_032952973.1">
    <property type="nucleotide sequence ID" value="NZ_JNHM01000031.1"/>
</dbReference>
<name>A0A069SP44_PHOVU</name>
<reference evidence="1 2" key="1">
    <citation type="submission" date="2014-04" db="EMBL/GenBank/DDBJ databases">
        <authorList>
            <person name="Sears C."/>
            <person name="Carroll K."/>
            <person name="Sack B.R."/>
            <person name="Qadri F."/>
            <person name="Myers L.L."/>
            <person name="Chung G.-T."/>
            <person name="Escheverria P."/>
            <person name="Fraser C.M."/>
            <person name="Sadzewicz L."/>
            <person name="Shefchek K.A."/>
            <person name="Tallon L."/>
            <person name="Das S.P."/>
            <person name="Daugherty S."/>
            <person name="Mongodin E.F."/>
        </authorList>
    </citation>
    <scope>NUCLEOTIDE SEQUENCE [LARGE SCALE GENOMIC DNA]</scope>
    <source>
        <strain evidence="1 2">3975 RP4</strain>
    </source>
</reference>
<gene>
    <name evidence="1" type="ORF">M099_2652</name>
</gene>
<accession>A0A069SP44</accession>
<proteinExistence type="predicted"/>
<evidence type="ECO:0000313" key="1">
    <source>
        <dbReference type="EMBL" id="KDS53342.1"/>
    </source>
</evidence>
<dbReference type="EMBL" id="JNHM01000031">
    <property type="protein sequence ID" value="KDS53342.1"/>
    <property type="molecule type" value="Genomic_DNA"/>
</dbReference>
<dbReference type="PATRIC" id="fig|1339352.3.peg.2549"/>
<organism evidence="1 2">
    <name type="scientific">Phocaeicola vulgatus str. 3975 RP4</name>
    <dbReference type="NCBI Taxonomy" id="1339352"/>
    <lineage>
        <taxon>Bacteria</taxon>
        <taxon>Pseudomonadati</taxon>
        <taxon>Bacteroidota</taxon>
        <taxon>Bacteroidia</taxon>
        <taxon>Bacteroidales</taxon>
        <taxon>Bacteroidaceae</taxon>
        <taxon>Phocaeicola</taxon>
    </lineage>
</organism>